<dbReference type="Proteomes" id="UP001497472">
    <property type="component" value="Unassembled WGS sequence"/>
</dbReference>
<accession>A0AAV1J8M7</accession>
<organism evidence="1 2">
    <name type="scientific">Leptosia nina</name>
    <dbReference type="NCBI Taxonomy" id="320188"/>
    <lineage>
        <taxon>Eukaryota</taxon>
        <taxon>Metazoa</taxon>
        <taxon>Ecdysozoa</taxon>
        <taxon>Arthropoda</taxon>
        <taxon>Hexapoda</taxon>
        <taxon>Insecta</taxon>
        <taxon>Pterygota</taxon>
        <taxon>Neoptera</taxon>
        <taxon>Endopterygota</taxon>
        <taxon>Lepidoptera</taxon>
        <taxon>Glossata</taxon>
        <taxon>Ditrysia</taxon>
        <taxon>Papilionoidea</taxon>
        <taxon>Pieridae</taxon>
        <taxon>Pierinae</taxon>
        <taxon>Leptosia</taxon>
    </lineage>
</organism>
<gene>
    <name evidence="1" type="ORF">LNINA_LOCUS5342</name>
</gene>
<reference evidence="1 2" key="1">
    <citation type="submission" date="2023-11" db="EMBL/GenBank/DDBJ databases">
        <authorList>
            <person name="Okamura Y."/>
        </authorList>
    </citation>
    <scope>NUCLEOTIDE SEQUENCE [LARGE SCALE GENOMIC DNA]</scope>
</reference>
<dbReference type="EMBL" id="CAVLEF010000007">
    <property type="protein sequence ID" value="CAK1545720.1"/>
    <property type="molecule type" value="Genomic_DNA"/>
</dbReference>
<evidence type="ECO:0000313" key="1">
    <source>
        <dbReference type="EMBL" id="CAK1545720.1"/>
    </source>
</evidence>
<proteinExistence type="predicted"/>
<keyword evidence="2" id="KW-1185">Reference proteome</keyword>
<evidence type="ECO:0000313" key="2">
    <source>
        <dbReference type="Proteomes" id="UP001497472"/>
    </source>
</evidence>
<protein>
    <submittedName>
        <fullName evidence="1">Uncharacterized protein</fullName>
    </submittedName>
</protein>
<dbReference type="AlphaFoldDB" id="A0AAV1J8M7"/>
<name>A0AAV1J8M7_9NEOP</name>
<comment type="caution">
    <text evidence="1">The sequence shown here is derived from an EMBL/GenBank/DDBJ whole genome shotgun (WGS) entry which is preliminary data.</text>
</comment>
<sequence>MWRRMAFLHENLVPKLTEDTDVEEKMLCLRKFLHVYKTLLDNVDMIYKTLVMLKMQPLSLMILSCAAIDFTVLSWGPIFLEMTQNECEKIKAAISSELIVKRDFAALSVGTIFLEKTLKEHEDMKSAISAELMVFKDTQTYTCLEFLDIRPPSSTIWHILPMNF</sequence>